<proteinExistence type="predicted"/>
<organism evidence="1 2">
    <name type="scientific">Aspergillus violaceofuscus (strain CBS 115571)</name>
    <dbReference type="NCBI Taxonomy" id="1450538"/>
    <lineage>
        <taxon>Eukaryota</taxon>
        <taxon>Fungi</taxon>
        <taxon>Dikarya</taxon>
        <taxon>Ascomycota</taxon>
        <taxon>Pezizomycotina</taxon>
        <taxon>Eurotiomycetes</taxon>
        <taxon>Eurotiomycetidae</taxon>
        <taxon>Eurotiales</taxon>
        <taxon>Aspergillaceae</taxon>
        <taxon>Aspergillus</taxon>
    </lineage>
</organism>
<sequence>MSSPPPPPPSSKPSGFNSLPNELLLKILEQSPDISTLWSLINSSARLAALFQARALETVEAVLEATVPLQSRILMRAVLSLRAGTSPCQDYYDAMDYLVEKDGPWPPVVATADIVREFVRFAHQVHLLAHWCLDSCLEHCLSRPLLSRRQYSPTFRQPTWTEEQRTILAVWRHVWYQSLQRAGRQGSLEWSPADLDRLATVTPFEYPIPSSGIYQVLTVIDFLTRHAAAGSDSTTGLGLVLPDIPAHLWFGWPCAPAPYASALAQDADGLSTATKPDEGALQLEGKLDEEREKALATEIAQAAAPSAPPPEDECRPWPPGYVFQPVRDYGVRPPAREWQDLDAEPLGFQFWRSMIHNPLGGRGKYMALRAYLPYGLVLWEEQRITAMGLWSPLGDPCDYYRRWYALLSEEEIQQHKSRLPFCGDTEY</sequence>
<evidence type="ECO:0000313" key="2">
    <source>
        <dbReference type="Proteomes" id="UP000249829"/>
    </source>
</evidence>
<dbReference type="STRING" id="1450538.A0A2V5H5U1"/>
<evidence type="ECO:0008006" key="3">
    <source>
        <dbReference type="Google" id="ProtNLM"/>
    </source>
</evidence>
<evidence type="ECO:0000313" key="1">
    <source>
        <dbReference type="EMBL" id="PYI19558.1"/>
    </source>
</evidence>
<protein>
    <recommendedName>
        <fullName evidence="3">F-box domain-containing protein</fullName>
    </recommendedName>
</protein>
<gene>
    <name evidence="1" type="ORF">BO99DRAFT_384337</name>
</gene>
<dbReference type="EMBL" id="KZ825133">
    <property type="protein sequence ID" value="PYI19558.1"/>
    <property type="molecule type" value="Genomic_DNA"/>
</dbReference>
<accession>A0A2V5H5U1</accession>
<keyword evidence="2" id="KW-1185">Reference proteome</keyword>
<reference evidence="1 2" key="1">
    <citation type="submission" date="2018-02" db="EMBL/GenBank/DDBJ databases">
        <title>The genomes of Aspergillus section Nigri reveals drivers in fungal speciation.</title>
        <authorList>
            <consortium name="DOE Joint Genome Institute"/>
            <person name="Vesth T.C."/>
            <person name="Nybo J."/>
            <person name="Theobald S."/>
            <person name="Brandl J."/>
            <person name="Frisvad J.C."/>
            <person name="Nielsen K.F."/>
            <person name="Lyhne E.K."/>
            <person name="Kogle M.E."/>
            <person name="Kuo A."/>
            <person name="Riley R."/>
            <person name="Clum A."/>
            <person name="Nolan M."/>
            <person name="Lipzen A."/>
            <person name="Salamov A."/>
            <person name="Henrissat B."/>
            <person name="Wiebenga A."/>
            <person name="De vries R.P."/>
            <person name="Grigoriev I.V."/>
            <person name="Mortensen U.H."/>
            <person name="Andersen M.R."/>
            <person name="Baker S.E."/>
        </authorList>
    </citation>
    <scope>NUCLEOTIDE SEQUENCE [LARGE SCALE GENOMIC DNA]</scope>
    <source>
        <strain evidence="1 2">CBS 115571</strain>
    </source>
</reference>
<name>A0A2V5H5U1_ASPV1</name>
<dbReference type="Proteomes" id="UP000249829">
    <property type="component" value="Unassembled WGS sequence"/>
</dbReference>
<dbReference type="AlphaFoldDB" id="A0A2V5H5U1"/>
<dbReference type="OMA" id="WTCQPPP"/>